<keyword evidence="2" id="KW-0808">Transferase</keyword>
<dbReference type="PANTHER" id="PTHR11735:SF11">
    <property type="entry name" value="TRNA THREONYLCARBAMOYLADENOSINE BIOSYNTHESIS PROTEIN TSAB"/>
    <property type="match status" value="1"/>
</dbReference>
<dbReference type="Gene3D" id="3.30.420.40">
    <property type="match status" value="2"/>
</dbReference>
<gene>
    <name evidence="2" type="primary">tsaB</name>
    <name evidence="2" type="ORF">V1633_18315</name>
</gene>
<dbReference type="Pfam" id="PF00814">
    <property type="entry name" value="TsaD"/>
    <property type="match status" value="1"/>
</dbReference>
<accession>A0ABU7RVA6</accession>
<dbReference type="GO" id="GO:0061711">
    <property type="term" value="F:tRNA N(6)-L-threonylcarbamoyladenine synthase activity"/>
    <property type="evidence" value="ECO:0007669"/>
    <property type="project" value="UniProtKB-EC"/>
</dbReference>
<dbReference type="InterPro" id="IPR043129">
    <property type="entry name" value="ATPase_NBD"/>
</dbReference>
<dbReference type="PANTHER" id="PTHR11735">
    <property type="entry name" value="TRNA N6-ADENOSINE THREONYLCARBAMOYLTRANSFERASE"/>
    <property type="match status" value="1"/>
</dbReference>
<keyword evidence="3" id="KW-1185">Reference proteome</keyword>
<feature type="domain" description="Gcp-like" evidence="1">
    <location>
        <begin position="36"/>
        <end position="158"/>
    </location>
</feature>
<keyword evidence="2" id="KW-0012">Acyltransferase</keyword>
<reference evidence="2 3" key="1">
    <citation type="submission" date="2024-01" db="EMBL/GenBank/DDBJ databases">
        <title>Genome insights into Plantactinospora sonchi sp. nov.</title>
        <authorList>
            <person name="Wang L."/>
        </authorList>
    </citation>
    <scope>NUCLEOTIDE SEQUENCE [LARGE SCALE GENOMIC DNA]</scope>
    <source>
        <strain evidence="2 3">NEAU-QY2</strain>
    </source>
</reference>
<proteinExistence type="predicted"/>
<organism evidence="2 3">
    <name type="scientific">Plantactinospora sonchi</name>
    <dbReference type="NCBI Taxonomy" id="1544735"/>
    <lineage>
        <taxon>Bacteria</taxon>
        <taxon>Bacillati</taxon>
        <taxon>Actinomycetota</taxon>
        <taxon>Actinomycetes</taxon>
        <taxon>Micromonosporales</taxon>
        <taxon>Micromonosporaceae</taxon>
        <taxon>Plantactinospora</taxon>
    </lineage>
</organism>
<dbReference type="InterPro" id="IPR022496">
    <property type="entry name" value="T6A_TsaB"/>
</dbReference>
<dbReference type="InterPro" id="IPR000905">
    <property type="entry name" value="Gcp-like_dom"/>
</dbReference>
<comment type="caution">
    <text evidence="2">The sequence shown here is derived from an EMBL/GenBank/DDBJ whole genome shotgun (WGS) entry which is preliminary data.</text>
</comment>
<dbReference type="Proteomes" id="UP001332243">
    <property type="component" value="Unassembled WGS sequence"/>
</dbReference>
<dbReference type="RefSeq" id="WP_331215553.1">
    <property type="nucleotide sequence ID" value="NZ_JAZGQK010000015.1"/>
</dbReference>
<dbReference type="NCBIfam" id="TIGR03725">
    <property type="entry name" value="T6A_YeaZ"/>
    <property type="match status" value="1"/>
</dbReference>
<dbReference type="EMBL" id="JAZGQK010000015">
    <property type="protein sequence ID" value="MEE6260441.1"/>
    <property type="molecule type" value="Genomic_DNA"/>
</dbReference>
<protein>
    <submittedName>
        <fullName evidence="2">tRNA (Adenosine(37)-N6)-threonylcarbamoyltransferase complex dimerization subunit type 1 TsaB</fullName>
        <ecNumber evidence="2">2.3.1.234</ecNumber>
    </submittedName>
</protein>
<evidence type="ECO:0000259" key="1">
    <source>
        <dbReference type="Pfam" id="PF00814"/>
    </source>
</evidence>
<name>A0ABU7RVA6_9ACTN</name>
<evidence type="ECO:0000313" key="3">
    <source>
        <dbReference type="Proteomes" id="UP001332243"/>
    </source>
</evidence>
<sequence>MLVLVLDSSTPAVTAALAEITADGVLLRAERSRVDARAHGELLAPEVAEVLAEVGARAADLAAVVAGVGPGPFTGLRVGLVTAASMGQVLDIPTYAVGSLDAIGHAATHPRSGAAPEVGPVLVATDARRREIYWAVYDLTGERLVGPAVDTPAVVAQRAAELGVRVAVGEGAHRYADVLGLPPRAGLDHPSAYALAELAAERVRSGAPGDRLTPLYLRRPDAVAAAGRKPVLR</sequence>
<dbReference type="SUPFAM" id="SSF53067">
    <property type="entry name" value="Actin-like ATPase domain"/>
    <property type="match status" value="2"/>
</dbReference>
<dbReference type="EC" id="2.3.1.234" evidence="2"/>
<evidence type="ECO:0000313" key="2">
    <source>
        <dbReference type="EMBL" id="MEE6260441.1"/>
    </source>
</evidence>